<dbReference type="GO" id="GO:0003723">
    <property type="term" value="F:RNA binding"/>
    <property type="evidence" value="ECO:0007669"/>
    <property type="project" value="UniProtKB-UniRule"/>
</dbReference>
<evidence type="ECO:0000256" key="3">
    <source>
        <dbReference type="SAM" id="MobiDB-lite"/>
    </source>
</evidence>
<accession>A0A078B1Q8</accession>
<evidence type="ECO:0000256" key="2">
    <source>
        <dbReference type="SAM" id="Coils"/>
    </source>
</evidence>
<evidence type="ECO:0000313" key="5">
    <source>
        <dbReference type="EMBL" id="CDW87208.1"/>
    </source>
</evidence>
<sequence length="414" mass="47692">MADKQNIIYVNVRQQVCSVAPVFHFSQIDQILNGILGLKIDHVKVEQEVDRIKKTLNLMCNTHPLIQINDSHMLNGEDENQQENYQLSQNLENQRLNKQLESELEKLDLRIKAQFKDVIGDNKDEISLLNEITGKFFQGIPQYNAVEQAHDNPLLRFYCQVKINGREVGRGIAQNKKQAKYLSAIQALKNVCPKLYEEWKVKYRNGGIIGKDSQAINEILNDPSKLRDLLNQEKDQEVRQHQLMESSGKKSKGKFISPSKPSGMADKENQLSYSNEDSQSSSNMENIDSLSQPDGDDTEIDDPELMQSKKHLCQKFTPLTVVKSLEGKHKNLNFQEHLSESKDTLKNMNVYTIIFSIRGYEFEGRATDYNKQRARQVAAQRFLKSLFPKTFTWKRVILHLTQLKEPLNSILEIE</sequence>
<evidence type="ECO:0000256" key="1">
    <source>
        <dbReference type="PROSITE-ProRule" id="PRU00266"/>
    </source>
</evidence>
<dbReference type="OrthoDB" id="10601542at2759"/>
<feature type="region of interest" description="Disordered" evidence="3">
    <location>
        <begin position="236"/>
        <end position="302"/>
    </location>
</feature>
<dbReference type="EMBL" id="CCKQ01015398">
    <property type="protein sequence ID" value="CDW87208.1"/>
    <property type="molecule type" value="Genomic_DNA"/>
</dbReference>
<keyword evidence="6" id="KW-1185">Reference proteome</keyword>
<proteinExistence type="predicted"/>
<keyword evidence="1" id="KW-0694">RNA-binding</keyword>
<dbReference type="Gene3D" id="3.30.160.20">
    <property type="match status" value="2"/>
</dbReference>
<dbReference type="SMART" id="SM00358">
    <property type="entry name" value="DSRM"/>
    <property type="match status" value="2"/>
</dbReference>
<feature type="domain" description="DRBM" evidence="4">
    <location>
        <begin position="124"/>
        <end position="193"/>
    </location>
</feature>
<reference evidence="5 6" key="1">
    <citation type="submission" date="2014-06" db="EMBL/GenBank/DDBJ databases">
        <authorList>
            <person name="Swart Estienne"/>
        </authorList>
    </citation>
    <scope>NUCLEOTIDE SEQUENCE [LARGE SCALE GENOMIC DNA]</scope>
    <source>
        <strain evidence="5 6">130c</strain>
    </source>
</reference>
<dbReference type="Pfam" id="PF00035">
    <property type="entry name" value="dsrm"/>
    <property type="match status" value="1"/>
</dbReference>
<dbReference type="AlphaFoldDB" id="A0A078B1Q8"/>
<feature type="compositionally biased region" description="Low complexity" evidence="3">
    <location>
        <begin position="272"/>
        <end position="282"/>
    </location>
</feature>
<evidence type="ECO:0000313" key="6">
    <source>
        <dbReference type="Proteomes" id="UP000039865"/>
    </source>
</evidence>
<gene>
    <name evidence="5" type="primary">Contig14507.g15456</name>
    <name evidence="5" type="ORF">STYLEM_16311</name>
</gene>
<dbReference type="InParanoid" id="A0A078B1Q8"/>
<dbReference type="InterPro" id="IPR014720">
    <property type="entry name" value="dsRBD_dom"/>
</dbReference>
<feature type="compositionally biased region" description="Low complexity" evidence="3">
    <location>
        <begin position="254"/>
        <end position="263"/>
    </location>
</feature>
<keyword evidence="2" id="KW-0175">Coiled coil</keyword>
<organism evidence="5 6">
    <name type="scientific">Stylonychia lemnae</name>
    <name type="common">Ciliate</name>
    <dbReference type="NCBI Taxonomy" id="5949"/>
    <lineage>
        <taxon>Eukaryota</taxon>
        <taxon>Sar</taxon>
        <taxon>Alveolata</taxon>
        <taxon>Ciliophora</taxon>
        <taxon>Intramacronucleata</taxon>
        <taxon>Spirotrichea</taxon>
        <taxon>Stichotrichia</taxon>
        <taxon>Sporadotrichida</taxon>
        <taxon>Oxytrichidae</taxon>
        <taxon>Stylonychinae</taxon>
        <taxon>Stylonychia</taxon>
    </lineage>
</organism>
<feature type="coiled-coil region" evidence="2">
    <location>
        <begin position="90"/>
        <end position="117"/>
    </location>
</feature>
<dbReference type="Proteomes" id="UP000039865">
    <property type="component" value="Unassembled WGS sequence"/>
</dbReference>
<feature type="compositionally biased region" description="Polar residues" evidence="3">
    <location>
        <begin position="283"/>
        <end position="292"/>
    </location>
</feature>
<name>A0A078B1Q8_STYLE</name>
<evidence type="ECO:0000259" key="4">
    <source>
        <dbReference type="PROSITE" id="PS50137"/>
    </source>
</evidence>
<protein>
    <recommendedName>
        <fullName evidence="4">DRBM domain-containing protein</fullName>
    </recommendedName>
</protein>
<dbReference type="PROSITE" id="PS50137">
    <property type="entry name" value="DS_RBD"/>
    <property type="match status" value="1"/>
</dbReference>
<dbReference type="SUPFAM" id="SSF54768">
    <property type="entry name" value="dsRNA-binding domain-like"/>
    <property type="match status" value="2"/>
</dbReference>